<proteinExistence type="predicted"/>
<evidence type="ECO:0000313" key="2">
    <source>
        <dbReference type="EMBL" id="CUV66593.1"/>
    </source>
</evidence>
<dbReference type="PROSITE" id="PS51257">
    <property type="entry name" value="PROKAR_LIPOPROTEIN"/>
    <property type="match status" value="1"/>
</dbReference>
<protein>
    <recommendedName>
        <fullName evidence="3">Lipoprotein</fullName>
    </recommendedName>
</protein>
<evidence type="ECO:0008006" key="3">
    <source>
        <dbReference type="Google" id="ProtNLM"/>
    </source>
</evidence>
<reference evidence="2" key="1">
    <citation type="submission" date="2015-11" db="EMBL/GenBank/DDBJ databases">
        <authorList>
            <person name="Zhang Y."/>
            <person name="Guo Z."/>
        </authorList>
    </citation>
    <scope>NUCLEOTIDE SEQUENCE</scope>
    <source>
        <strain evidence="2">BN30871</strain>
    </source>
</reference>
<name>A0A0S4XRS9_9BACT</name>
<organism evidence="2">
    <name type="scientific">Sulfurovum sp. enrichment culture clone C5</name>
    <dbReference type="NCBI Taxonomy" id="497650"/>
    <lineage>
        <taxon>Bacteria</taxon>
        <taxon>Pseudomonadati</taxon>
        <taxon>Campylobacterota</taxon>
        <taxon>Epsilonproteobacteria</taxon>
        <taxon>Campylobacterales</taxon>
        <taxon>Sulfurovaceae</taxon>
        <taxon>Sulfurovum</taxon>
        <taxon>environmental samples</taxon>
    </lineage>
</organism>
<accession>A0A0S4XRS9</accession>
<evidence type="ECO:0000256" key="1">
    <source>
        <dbReference type="SAM" id="SignalP"/>
    </source>
</evidence>
<keyword evidence="1" id="KW-0732">Signal</keyword>
<dbReference type="EMBL" id="FAXN01000098">
    <property type="protein sequence ID" value="CUV66593.1"/>
    <property type="molecule type" value="Genomic_DNA"/>
</dbReference>
<dbReference type="NCBIfam" id="NF040519">
    <property type="entry name" value="Sbal_3080_fam"/>
    <property type="match status" value="1"/>
</dbReference>
<gene>
    <name evidence="2" type="ORF">BN3087_920002</name>
</gene>
<dbReference type="AlphaFoldDB" id="A0A0S4XRS9"/>
<sequence>MKFIFIFILALVVSGCSAKFEGNSIVGLSVDSKKICIIARDDIKKEFLVSYKKILEEKGFEAKVIPRGYSVDTCRITSKYAAKWSWDFVSYLSEAAISVYKDDVLIGSASYSTPQDMFSSTEKFYISTDEKVKGMVEVLFPESKKQ</sequence>
<feature type="signal peptide" evidence="1">
    <location>
        <begin position="1"/>
        <end position="18"/>
    </location>
</feature>
<feature type="chain" id="PRO_5006629933" description="Lipoprotein" evidence="1">
    <location>
        <begin position="19"/>
        <end position="146"/>
    </location>
</feature>